<comment type="similarity">
    <text evidence="4">Belongs to the tRNA-intron endonuclease family. Archaeal long subfamily.</text>
</comment>
<dbReference type="Proteomes" id="UP001596145">
    <property type="component" value="Unassembled WGS sequence"/>
</dbReference>
<evidence type="ECO:0000256" key="2">
    <source>
        <dbReference type="ARBA" id="ARBA00023239"/>
    </source>
</evidence>
<feature type="compositionally biased region" description="Basic and acidic residues" evidence="5">
    <location>
        <begin position="380"/>
        <end position="393"/>
    </location>
</feature>
<dbReference type="NCBIfam" id="NF006794">
    <property type="entry name" value="PRK09300.1-1"/>
    <property type="match status" value="1"/>
</dbReference>
<dbReference type="PANTHER" id="PTHR21227:SF0">
    <property type="entry name" value="TRNA-SPLICING ENDONUCLEASE SUBUNIT SEN2"/>
    <property type="match status" value="1"/>
</dbReference>
<feature type="active site" evidence="4">
    <location>
        <position position="327"/>
    </location>
</feature>
<keyword evidence="2 4" id="KW-0456">Lyase</keyword>
<dbReference type="InterPro" id="IPR006677">
    <property type="entry name" value="tRNA_intron_Endonuc_cat-like"/>
</dbReference>
<sequence length="419" mass="44481">MQPTGDLRGDAVHVGGDARQRFYDSRGYGRPLDGNAIALSRIEAAHLLFRGDLSGVTLDGKGNDGDAAPVGFERFFVDSAAAVDRFAVRYLVYADLRDRGFYLSPAREPWPGGRVDVADAVDVVAYERGSTPDTGNVRYPVRVVGERESIPAADVAGQTLAVVDEESDITYFEAEPANVEGSTDYEPSAGLTGVLLADRVVVWDAPSGLYEHGFYGQPLTGRAAAVEGALQLSLVEAASLAADGSLRLTAVVDDDGGKNGPETPDTGDGPASATTDDPASAAAAIVARGRDVEGDRFDRRLAAYRDLRNRETVPKTGFKFGADFRTYLDVETVEDLPHSEHLVRVVQPEHVLAPRELSLDVRLAGGVRKELLFALVDEGGREGGRKGGREGGRKGGRKGGAADGSDGDIEWLSVGRLTP</sequence>
<evidence type="ECO:0000256" key="3">
    <source>
        <dbReference type="ARBA" id="ARBA00024798"/>
    </source>
</evidence>
<comment type="caution">
    <text evidence="8">The sequence shown here is derived from an EMBL/GenBank/DDBJ whole genome shotgun (WGS) entry which is preliminary data.</text>
</comment>
<dbReference type="GO" id="GO:0006388">
    <property type="term" value="P:tRNA splicing, via endonucleolytic cleavage and ligation"/>
    <property type="evidence" value="ECO:0007669"/>
    <property type="project" value="UniProtKB-UniRule"/>
</dbReference>
<evidence type="ECO:0000259" key="6">
    <source>
        <dbReference type="Pfam" id="PF01974"/>
    </source>
</evidence>
<dbReference type="InterPro" id="IPR006676">
    <property type="entry name" value="tRNA_splic"/>
</dbReference>
<dbReference type="HAMAP" id="MF_01834">
    <property type="entry name" value="EndA_long"/>
    <property type="match status" value="1"/>
</dbReference>
<evidence type="ECO:0000256" key="5">
    <source>
        <dbReference type="SAM" id="MobiDB-lite"/>
    </source>
</evidence>
<protein>
    <recommendedName>
        <fullName evidence="4">tRNA-splicing endonuclease</fullName>
        <ecNumber evidence="4">4.6.1.16</ecNumber>
    </recommendedName>
    <alternativeName>
        <fullName evidence="4">tRNA-intron endonuclease</fullName>
    </alternativeName>
</protein>
<gene>
    <name evidence="4 8" type="primary">endA</name>
    <name evidence="8" type="ORF">ACFPJA_03740</name>
</gene>
<dbReference type="InterPro" id="IPR036167">
    <property type="entry name" value="tRNA_intron_Endo_cat-like_sf"/>
</dbReference>
<dbReference type="Pfam" id="PF02778">
    <property type="entry name" value="tRNA_int_endo_N"/>
    <property type="match status" value="2"/>
</dbReference>
<dbReference type="CDD" id="cd22363">
    <property type="entry name" value="tRNA-intron_lyase_C"/>
    <property type="match status" value="1"/>
</dbReference>
<comment type="function">
    <text evidence="3">Endonuclease that removes tRNA introns. Cleaves pre-tRNA at the 5'- and 3'-splice sites to release the intron. The products are an intron and two tRNA half-molecules bearing 2',3' cyclic phosphate and 5'-OH termini. Recognizes a pseudosymmetric substrate in which 2 bulged loops of 3 bases are separated by a stem of 4 bp.</text>
</comment>
<dbReference type="SUPFAM" id="SSF55267">
    <property type="entry name" value="tRNA-intron endonuclease N-terminal domain-like"/>
    <property type="match status" value="2"/>
</dbReference>
<accession>A0ABD5QNR3</accession>
<evidence type="ECO:0000313" key="9">
    <source>
        <dbReference type="Proteomes" id="UP001596145"/>
    </source>
</evidence>
<feature type="region of interest" description="Disordered" evidence="5">
    <location>
        <begin position="251"/>
        <end position="279"/>
    </location>
</feature>
<comment type="subunit">
    <text evidence="4">Homodimer.</text>
</comment>
<dbReference type="Gene3D" id="3.40.1350.10">
    <property type="match status" value="2"/>
</dbReference>
<comment type="function">
    <text evidence="4">Endonuclease that removes tRNA introns. Cleaves pre-tRNA at the 5' and 3' splice sites to release the intron. The products are an intron and two tRNA half-molecules bearing 2',3' cyclic phosphate and 5'-OH termini. Recognizes a pseudosymmetric substrate in which 2 bulged loops of 3 bases are separated by a stem of 4 bp.</text>
</comment>
<dbReference type="EC" id="4.6.1.16" evidence="4"/>
<dbReference type="InterPro" id="IPR023516">
    <property type="entry name" value="tRNA_splic_arch_long"/>
</dbReference>
<dbReference type="Pfam" id="PF01974">
    <property type="entry name" value="tRNA_int_endo"/>
    <property type="match status" value="1"/>
</dbReference>
<proteinExistence type="inferred from homology"/>
<feature type="active site" evidence="4">
    <location>
        <position position="369"/>
    </location>
</feature>
<dbReference type="InterPro" id="IPR011856">
    <property type="entry name" value="tRNA_endonuc-like_dom_sf"/>
</dbReference>
<dbReference type="InterPro" id="IPR006678">
    <property type="entry name" value="tRNA_intron_Endonuc_N"/>
</dbReference>
<evidence type="ECO:0000256" key="1">
    <source>
        <dbReference type="ARBA" id="ARBA00022694"/>
    </source>
</evidence>
<feature type="domain" description="tRNA intron endonuclease N-terminal" evidence="7">
    <location>
        <begin position="5"/>
        <end position="61"/>
    </location>
</feature>
<dbReference type="GO" id="GO:0000213">
    <property type="term" value="F:tRNA-intron lyase activity"/>
    <property type="evidence" value="ECO:0007669"/>
    <property type="project" value="UniProtKB-UniRule"/>
</dbReference>
<name>A0ABD5QNR3_9EURY</name>
<dbReference type="AlphaFoldDB" id="A0ABD5QNR3"/>
<dbReference type="InterPro" id="IPR036740">
    <property type="entry name" value="tRNA_intron_Endonuc_N_sf"/>
</dbReference>
<feature type="region of interest" description="Disordered" evidence="5">
    <location>
        <begin position="380"/>
        <end position="419"/>
    </location>
</feature>
<reference evidence="8 9" key="1">
    <citation type="journal article" date="2019" name="Int. J. Syst. Evol. Microbiol.">
        <title>The Global Catalogue of Microorganisms (GCM) 10K type strain sequencing project: providing services to taxonomists for standard genome sequencing and annotation.</title>
        <authorList>
            <consortium name="The Broad Institute Genomics Platform"/>
            <consortium name="The Broad Institute Genome Sequencing Center for Infectious Disease"/>
            <person name="Wu L."/>
            <person name="Ma J."/>
        </authorList>
    </citation>
    <scope>NUCLEOTIDE SEQUENCE [LARGE SCALE GENOMIC DNA]</scope>
    <source>
        <strain evidence="8 9">CGMCC 1.16026</strain>
    </source>
</reference>
<dbReference type="NCBIfam" id="TIGR00324">
    <property type="entry name" value="endA"/>
    <property type="match status" value="1"/>
</dbReference>
<organism evidence="8 9">
    <name type="scientific">Halorubrum glutamatedens</name>
    <dbReference type="NCBI Taxonomy" id="2707018"/>
    <lineage>
        <taxon>Archaea</taxon>
        <taxon>Methanobacteriati</taxon>
        <taxon>Methanobacteriota</taxon>
        <taxon>Stenosarchaea group</taxon>
        <taxon>Halobacteria</taxon>
        <taxon>Halobacteriales</taxon>
        <taxon>Haloferacaceae</taxon>
        <taxon>Halorubrum</taxon>
    </lineage>
</organism>
<dbReference type="RefSeq" id="WP_122106490.1">
    <property type="nucleotide sequence ID" value="NZ_JBHSKV010000004.1"/>
</dbReference>
<evidence type="ECO:0000259" key="7">
    <source>
        <dbReference type="Pfam" id="PF02778"/>
    </source>
</evidence>
<keyword evidence="1 4" id="KW-0819">tRNA processing</keyword>
<evidence type="ECO:0000256" key="4">
    <source>
        <dbReference type="HAMAP-Rule" id="MF_01834"/>
    </source>
</evidence>
<keyword evidence="9" id="KW-1185">Reference proteome</keyword>
<feature type="domain" description="tRNA intron endonuclease catalytic" evidence="6">
    <location>
        <begin position="297"/>
        <end position="380"/>
    </location>
</feature>
<feature type="active site" evidence="4">
    <location>
        <position position="338"/>
    </location>
</feature>
<evidence type="ECO:0000313" key="8">
    <source>
        <dbReference type="EMBL" id="MFC5133838.1"/>
    </source>
</evidence>
<feature type="domain" description="tRNA intron endonuclease N-terminal" evidence="7">
    <location>
        <begin position="192"/>
        <end position="249"/>
    </location>
</feature>
<dbReference type="Gene3D" id="3.40.1170.20">
    <property type="entry name" value="tRNA intron endonuclease, N-terminal domain"/>
    <property type="match status" value="2"/>
</dbReference>
<dbReference type="SUPFAM" id="SSF53032">
    <property type="entry name" value="tRNA-intron endonuclease catalytic domain-like"/>
    <property type="match status" value="2"/>
</dbReference>
<comment type="catalytic activity">
    <reaction evidence="4">
        <text>pretRNA = a 3'-half-tRNA molecule with a 5'-OH end + a 5'-half-tRNA molecule with a 2',3'-cyclic phosphate end + an intron with a 2',3'-cyclic phosphate and a 5'-hydroxyl terminus.</text>
        <dbReference type="EC" id="4.6.1.16"/>
    </reaction>
</comment>
<dbReference type="EMBL" id="JBHSKV010000004">
    <property type="protein sequence ID" value="MFC5133838.1"/>
    <property type="molecule type" value="Genomic_DNA"/>
</dbReference>
<feature type="compositionally biased region" description="Low complexity" evidence="5">
    <location>
        <begin position="270"/>
        <end position="279"/>
    </location>
</feature>
<dbReference type="PANTHER" id="PTHR21227">
    <property type="entry name" value="TRNA-SPLICING ENDONUCLEASE SUBUNIT SEN2"/>
    <property type="match status" value="1"/>
</dbReference>